<dbReference type="AlphaFoldDB" id="X1NWU5"/>
<evidence type="ECO:0000313" key="1">
    <source>
        <dbReference type="EMBL" id="GAI34696.1"/>
    </source>
</evidence>
<dbReference type="Pfam" id="PF04255">
    <property type="entry name" value="DUF433"/>
    <property type="match status" value="1"/>
</dbReference>
<dbReference type="PANTHER" id="PTHR34849:SF3">
    <property type="entry name" value="SSR2962 PROTEIN"/>
    <property type="match status" value="1"/>
</dbReference>
<dbReference type="EMBL" id="BARV01027206">
    <property type="protein sequence ID" value="GAI34696.1"/>
    <property type="molecule type" value="Genomic_DNA"/>
</dbReference>
<name>X1NWU5_9ZZZZ</name>
<dbReference type="PANTHER" id="PTHR34849">
    <property type="entry name" value="SSL5025 PROTEIN"/>
    <property type="match status" value="1"/>
</dbReference>
<dbReference type="EMBL" id="BARV01030208">
    <property type="protein sequence ID" value="GAI38714.1"/>
    <property type="molecule type" value="Genomic_DNA"/>
</dbReference>
<sequence length="79" mass="8723">MEDWKGRISIDPNVCHGKPCIKGTRIMVWIIVSCLANGDSVEDILEAYPGLKREDIHAALAYAAEMTREKVLPVEVANA</sequence>
<reference evidence="1" key="1">
    <citation type="journal article" date="2014" name="Front. Microbiol.">
        <title>High frequency of phylogenetically diverse reductive dehalogenase-homologous genes in deep subseafloor sedimentary metagenomes.</title>
        <authorList>
            <person name="Kawai M."/>
            <person name="Futagami T."/>
            <person name="Toyoda A."/>
            <person name="Takaki Y."/>
            <person name="Nishi S."/>
            <person name="Hori S."/>
            <person name="Arai W."/>
            <person name="Tsubouchi T."/>
            <person name="Morono Y."/>
            <person name="Uchiyama I."/>
            <person name="Ito T."/>
            <person name="Fujiyama A."/>
            <person name="Inagaki F."/>
            <person name="Takami H."/>
        </authorList>
    </citation>
    <scope>NUCLEOTIDE SEQUENCE</scope>
    <source>
        <strain evidence="1">Expedition CK06-06</strain>
    </source>
</reference>
<accession>X1NWU5</accession>
<gene>
    <name evidence="1" type="ORF">S06H3_43814</name>
    <name evidence="2" type="ORF">S06H3_48015</name>
    <name evidence="3" type="ORF">S06H3_56282</name>
</gene>
<evidence type="ECO:0000313" key="3">
    <source>
        <dbReference type="EMBL" id="GAI51421.1"/>
    </source>
</evidence>
<organism evidence="1">
    <name type="scientific">marine sediment metagenome</name>
    <dbReference type="NCBI Taxonomy" id="412755"/>
    <lineage>
        <taxon>unclassified sequences</taxon>
        <taxon>metagenomes</taxon>
        <taxon>ecological metagenomes</taxon>
    </lineage>
</organism>
<comment type="caution">
    <text evidence="1">The sequence shown here is derived from an EMBL/GenBank/DDBJ whole genome shotgun (WGS) entry which is preliminary data.</text>
</comment>
<dbReference type="Gene3D" id="1.10.10.10">
    <property type="entry name" value="Winged helix-like DNA-binding domain superfamily/Winged helix DNA-binding domain"/>
    <property type="match status" value="1"/>
</dbReference>
<dbReference type="InterPro" id="IPR009057">
    <property type="entry name" value="Homeodomain-like_sf"/>
</dbReference>
<dbReference type="EMBL" id="BARV01036196">
    <property type="protein sequence ID" value="GAI51421.1"/>
    <property type="molecule type" value="Genomic_DNA"/>
</dbReference>
<evidence type="ECO:0008006" key="4">
    <source>
        <dbReference type="Google" id="ProtNLM"/>
    </source>
</evidence>
<dbReference type="InterPro" id="IPR007367">
    <property type="entry name" value="DUF433"/>
</dbReference>
<protein>
    <recommendedName>
        <fullName evidence="4">Antitoxin</fullName>
    </recommendedName>
</protein>
<dbReference type="SUPFAM" id="SSF46689">
    <property type="entry name" value="Homeodomain-like"/>
    <property type="match status" value="1"/>
</dbReference>
<proteinExistence type="predicted"/>
<dbReference type="InterPro" id="IPR036388">
    <property type="entry name" value="WH-like_DNA-bd_sf"/>
</dbReference>
<evidence type="ECO:0000313" key="2">
    <source>
        <dbReference type="EMBL" id="GAI38714.1"/>
    </source>
</evidence>